<reference evidence="2" key="1">
    <citation type="journal article" date="2013" name="Science">
        <title>The Amborella genome and the evolution of flowering plants.</title>
        <authorList>
            <consortium name="Amborella Genome Project"/>
        </authorList>
    </citation>
    <scope>NUCLEOTIDE SEQUENCE [LARGE SCALE GENOMIC DNA]</scope>
</reference>
<dbReference type="AlphaFoldDB" id="U5D912"/>
<dbReference type="Proteomes" id="UP000017836">
    <property type="component" value="Unassembled WGS sequence"/>
</dbReference>
<dbReference type="HOGENOM" id="CLU_2641470_0_0_1"/>
<organism evidence="1 2">
    <name type="scientific">Amborella trichopoda</name>
    <dbReference type="NCBI Taxonomy" id="13333"/>
    <lineage>
        <taxon>Eukaryota</taxon>
        <taxon>Viridiplantae</taxon>
        <taxon>Streptophyta</taxon>
        <taxon>Embryophyta</taxon>
        <taxon>Tracheophyta</taxon>
        <taxon>Spermatophyta</taxon>
        <taxon>Magnoliopsida</taxon>
        <taxon>Amborellales</taxon>
        <taxon>Amborellaceae</taxon>
        <taxon>Amborella</taxon>
    </lineage>
</organism>
<keyword evidence="2" id="KW-1185">Reference proteome</keyword>
<dbReference type="Gramene" id="ERN17917">
    <property type="protein sequence ID" value="ERN17917"/>
    <property type="gene ID" value="AMTR_s05190p00006230"/>
</dbReference>
<name>U5D912_AMBTC</name>
<proteinExistence type="predicted"/>
<gene>
    <name evidence="1" type="ORF">AMTR_s05190p00006230</name>
</gene>
<protein>
    <submittedName>
        <fullName evidence="1">Uncharacterized protein</fullName>
    </submittedName>
</protein>
<sequence>MAEFVVHRRQIWNLLLRQGDQLVLLCPAPTSKEQLESSASEGEYRAIEGTVACRFQGELIGATESSADECWRDPEWE</sequence>
<evidence type="ECO:0000313" key="1">
    <source>
        <dbReference type="EMBL" id="ERN17917.1"/>
    </source>
</evidence>
<evidence type="ECO:0000313" key="2">
    <source>
        <dbReference type="Proteomes" id="UP000017836"/>
    </source>
</evidence>
<accession>U5D912</accession>
<dbReference type="EMBL" id="KI392310">
    <property type="protein sequence ID" value="ERN17917.1"/>
    <property type="molecule type" value="Genomic_DNA"/>
</dbReference>